<reference evidence="1 2" key="1">
    <citation type="submission" date="2014-09" db="EMBL/GenBank/DDBJ databases">
        <title>Isolation and characterization of Aurantimonas altamirensis ON-56566 from clinical sample following a dog bite.</title>
        <authorList>
            <person name="Eshaghi A."/>
            <person name="Li A."/>
            <person name="Shahinas D."/>
            <person name="Bahn P."/>
            <person name="Kus J.V."/>
            <person name="Patel S.N."/>
        </authorList>
    </citation>
    <scope>NUCLEOTIDE SEQUENCE [LARGE SCALE GENOMIC DNA]</scope>
    <source>
        <strain evidence="1 2">ON-56566</strain>
    </source>
</reference>
<accession>A0A0B1QAF4</accession>
<evidence type="ECO:0000313" key="2">
    <source>
        <dbReference type="Proteomes" id="UP000030826"/>
    </source>
</evidence>
<gene>
    <name evidence="1" type="ORF">LA66_07410</name>
</gene>
<protein>
    <submittedName>
        <fullName evidence="1">Membrane protein</fullName>
    </submittedName>
</protein>
<dbReference type="SUPFAM" id="SSF64076">
    <property type="entry name" value="MTH938-like"/>
    <property type="match status" value="1"/>
</dbReference>
<dbReference type="PANTHER" id="PTHR21192">
    <property type="entry name" value="NUCLEAR PROTEIN E3-3"/>
    <property type="match status" value="1"/>
</dbReference>
<dbReference type="STRING" id="370622.LA66_07410"/>
<dbReference type="EMBL" id="JRFJ01000001">
    <property type="protein sequence ID" value="KHJ56356.1"/>
    <property type="molecule type" value="Genomic_DNA"/>
</dbReference>
<dbReference type="Pfam" id="PF04430">
    <property type="entry name" value="DUF498"/>
    <property type="match status" value="1"/>
</dbReference>
<dbReference type="CDD" id="cd00248">
    <property type="entry name" value="Mth938-like"/>
    <property type="match status" value="1"/>
</dbReference>
<dbReference type="RefSeq" id="WP_039190051.1">
    <property type="nucleotide sequence ID" value="NZ_JAQRFV010000021.1"/>
</dbReference>
<proteinExistence type="predicted"/>
<dbReference type="InterPro" id="IPR007523">
    <property type="entry name" value="NDUFAF3/AAMDC"/>
</dbReference>
<name>A0A0B1QAF4_9HYPH</name>
<comment type="caution">
    <text evidence="1">The sequence shown here is derived from an EMBL/GenBank/DDBJ whole genome shotgun (WGS) entry which is preliminary data.</text>
</comment>
<dbReference type="Proteomes" id="UP000030826">
    <property type="component" value="Unassembled WGS sequence"/>
</dbReference>
<evidence type="ECO:0000313" key="1">
    <source>
        <dbReference type="EMBL" id="KHJ56356.1"/>
    </source>
</evidence>
<dbReference type="PANTHER" id="PTHR21192:SF2">
    <property type="entry name" value="NADH DEHYDROGENASE [UBIQUINONE] 1 ALPHA SUBCOMPLEX ASSEMBLY FACTOR 3"/>
    <property type="match status" value="1"/>
</dbReference>
<dbReference type="Gene3D" id="3.40.1230.10">
    <property type="entry name" value="MTH938-like"/>
    <property type="match status" value="1"/>
</dbReference>
<dbReference type="InterPro" id="IPR036748">
    <property type="entry name" value="MTH938-like_sf"/>
</dbReference>
<dbReference type="AlphaFoldDB" id="A0A0B1QAF4"/>
<sequence length="129" mass="13704">MAHDTAETRDAHLPRQVPIDAYGNGGFRFAGMSHRGSLLCLPSGLYGWTGTAEAPFSGERLLRALEETDIRFMLFGTGSDIRRVPAALAARFNAAGMSCDAMSTGAAVRTYNIMLLEGRPVGAALVAVD</sequence>
<organism evidence="1 2">
    <name type="scientific">Aureimonas altamirensis</name>
    <dbReference type="NCBI Taxonomy" id="370622"/>
    <lineage>
        <taxon>Bacteria</taxon>
        <taxon>Pseudomonadati</taxon>
        <taxon>Pseudomonadota</taxon>
        <taxon>Alphaproteobacteria</taxon>
        <taxon>Hyphomicrobiales</taxon>
        <taxon>Aurantimonadaceae</taxon>
        <taxon>Aureimonas</taxon>
    </lineage>
</organism>